<gene>
    <name evidence="2" type="ORF">EVG20_g9640</name>
</gene>
<evidence type="ECO:0000313" key="2">
    <source>
        <dbReference type="EMBL" id="TFY54600.1"/>
    </source>
</evidence>
<keyword evidence="3" id="KW-1185">Reference proteome</keyword>
<sequence>MSGSIAGPDLAKYSELWSFVAARLDSAMASIFGRSDTRPALPAGSLRSQRTPVAWRIPRPTRRDRAPSVPVASSGASAE</sequence>
<reference evidence="2 3" key="1">
    <citation type="submission" date="2019-02" db="EMBL/GenBank/DDBJ databases">
        <title>Genome sequencing of the rare red list fungi Dentipellis fragilis.</title>
        <authorList>
            <person name="Buettner E."/>
            <person name="Kellner H."/>
        </authorList>
    </citation>
    <scope>NUCLEOTIDE SEQUENCE [LARGE SCALE GENOMIC DNA]</scope>
    <source>
        <strain evidence="2 3">DSM 105465</strain>
    </source>
</reference>
<feature type="compositionally biased region" description="Low complexity" evidence="1">
    <location>
        <begin position="67"/>
        <end position="79"/>
    </location>
</feature>
<evidence type="ECO:0000313" key="3">
    <source>
        <dbReference type="Proteomes" id="UP000298327"/>
    </source>
</evidence>
<proteinExistence type="predicted"/>
<name>A0A4Y9XWW1_9AGAM</name>
<comment type="caution">
    <text evidence="2">The sequence shown here is derived from an EMBL/GenBank/DDBJ whole genome shotgun (WGS) entry which is preliminary data.</text>
</comment>
<dbReference type="AlphaFoldDB" id="A0A4Y9XWW1"/>
<feature type="region of interest" description="Disordered" evidence="1">
    <location>
        <begin position="37"/>
        <end position="79"/>
    </location>
</feature>
<dbReference type="Proteomes" id="UP000298327">
    <property type="component" value="Unassembled WGS sequence"/>
</dbReference>
<organism evidence="2 3">
    <name type="scientific">Dentipellis fragilis</name>
    <dbReference type="NCBI Taxonomy" id="205917"/>
    <lineage>
        <taxon>Eukaryota</taxon>
        <taxon>Fungi</taxon>
        <taxon>Dikarya</taxon>
        <taxon>Basidiomycota</taxon>
        <taxon>Agaricomycotina</taxon>
        <taxon>Agaricomycetes</taxon>
        <taxon>Russulales</taxon>
        <taxon>Hericiaceae</taxon>
        <taxon>Dentipellis</taxon>
    </lineage>
</organism>
<accession>A0A4Y9XWW1</accession>
<protein>
    <submittedName>
        <fullName evidence="2">Uncharacterized protein</fullName>
    </submittedName>
</protein>
<evidence type="ECO:0000256" key="1">
    <source>
        <dbReference type="SAM" id="MobiDB-lite"/>
    </source>
</evidence>
<dbReference type="EMBL" id="SEOQ01001009">
    <property type="protein sequence ID" value="TFY54600.1"/>
    <property type="molecule type" value="Genomic_DNA"/>
</dbReference>